<comment type="caution">
    <text evidence="1">The sequence shown here is derived from an EMBL/GenBank/DDBJ whole genome shotgun (WGS) entry which is preliminary data.</text>
</comment>
<organism evidence="1 2">
    <name type="scientific">Streptomyces chengmaiensis</name>
    <dbReference type="NCBI Taxonomy" id="3040919"/>
    <lineage>
        <taxon>Bacteria</taxon>
        <taxon>Bacillati</taxon>
        <taxon>Actinomycetota</taxon>
        <taxon>Actinomycetes</taxon>
        <taxon>Kitasatosporales</taxon>
        <taxon>Streptomycetaceae</taxon>
        <taxon>Streptomyces</taxon>
    </lineage>
</organism>
<name>A0ABT6HY52_9ACTN</name>
<dbReference type="SUPFAM" id="SSF55961">
    <property type="entry name" value="Bet v1-like"/>
    <property type="match status" value="1"/>
</dbReference>
<proteinExistence type="predicted"/>
<evidence type="ECO:0008006" key="3">
    <source>
        <dbReference type="Google" id="ProtNLM"/>
    </source>
</evidence>
<dbReference type="InterPro" id="IPR023393">
    <property type="entry name" value="START-like_dom_sf"/>
</dbReference>
<protein>
    <recommendedName>
        <fullName evidence="3">DUF4287 domain-containing protein</fullName>
    </recommendedName>
</protein>
<gene>
    <name evidence="1" type="ORF">QCN29_33675</name>
</gene>
<dbReference type="EMBL" id="JARWBG010000075">
    <property type="protein sequence ID" value="MDH2393627.1"/>
    <property type="molecule type" value="Genomic_DNA"/>
</dbReference>
<reference evidence="1 2" key="1">
    <citation type="submission" date="2023-04" db="EMBL/GenBank/DDBJ databases">
        <title>Streptomyces chengmaiensis sp. nov. isolated from the stem of mangrove plant in Hainan.</title>
        <authorList>
            <person name="Huang X."/>
            <person name="Zhou S."/>
            <person name="Chu X."/>
            <person name="Xie Y."/>
            <person name="Lin Y."/>
        </authorList>
    </citation>
    <scope>NUCLEOTIDE SEQUENCE [LARGE SCALE GENOMIC DNA]</scope>
    <source>
        <strain evidence="1 2">HNM0663</strain>
    </source>
</reference>
<sequence>MSSENAAGAARSAGRRITEQLTGEALRATTGRDWDEWFALLDGWGATGRTHAEIARHLVEVHQVPGWHAQSVTVGYEQERGMRQVGQSSSGDWQASVSKMVNASAAAVIDAFADDSIRRRWLPESGFRIRTQRPAKSLTADWDGGASRISVYLTIKGDGRIQVGLGHTHLPDAEAVAASKAFWKERLAALKRLLETP</sequence>
<keyword evidence="2" id="KW-1185">Reference proteome</keyword>
<accession>A0ABT6HY52</accession>
<dbReference type="RefSeq" id="WP_279932917.1">
    <property type="nucleotide sequence ID" value="NZ_JARWBG010000075.1"/>
</dbReference>
<evidence type="ECO:0000313" key="2">
    <source>
        <dbReference type="Proteomes" id="UP001223144"/>
    </source>
</evidence>
<dbReference type="Gene3D" id="3.30.530.20">
    <property type="match status" value="1"/>
</dbReference>
<dbReference type="Proteomes" id="UP001223144">
    <property type="component" value="Unassembled WGS sequence"/>
</dbReference>
<evidence type="ECO:0000313" key="1">
    <source>
        <dbReference type="EMBL" id="MDH2393627.1"/>
    </source>
</evidence>